<dbReference type="PROSITE" id="PS00107">
    <property type="entry name" value="PROTEIN_KINASE_ATP"/>
    <property type="match status" value="1"/>
</dbReference>
<keyword evidence="6" id="KW-0808">Transferase</keyword>
<dbReference type="VEuPathDB" id="TrichDB:TRFO_40208"/>
<name>A0A1J4J768_9EUKA</name>
<dbReference type="InterPro" id="IPR008271">
    <property type="entry name" value="Ser/Thr_kinase_AS"/>
</dbReference>
<dbReference type="InterPro" id="IPR000719">
    <property type="entry name" value="Prot_kinase_dom"/>
</dbReference>
<dbReference type="PROSITE" id="PS00108">
    <property type="entry name" value="PROTEIN_KINASE_ST"/>
    <property type="match status" value="1"/>
</dbReference>
<dbReference type="RefSeq" id="XP_068346636.1">
    <property type="nucleotide sequence ID" value="XM_068513063.1"/>
</dbReference>
<dbReference type="Proteomes" id="UP000179807">
    <property type="component" value="Unassembled WGS sequence"/>
</dbReference>
<organism evidence="6 7">
    <name type="scientific">Tritrichomonas foetus</name>
    <dbReference type="NCBI Taxonomy" id="1144522"/>
    <lineage>
        <taxon>Eukaryota</taxon>
        <taxon>Metamonada</taxon>
        <taxon>Parabasalia</taxon>
        <taxon>Tritrichomonadida</taxon>
        <taxon>Tritrichomonadidae</taxon>
        <taxon>Tritrichomonas</taxon>
    </lineage>
</organism>
<dbReference type="SMART" id="SM00220">
    <property type="entry name" value="S_TKc"/>
    <property type="match status" value="1"/>
</dbReference>
<gene>
    <name evidence="6" type="ORF">TRFO_40208</name>
</gene>
<keyword evidence="6" id="KW-0418">Kinase</keyword>
<sequence length="397" mass="44897">MDGCMINEALAFRNTLHEHNYQCLKEIGKGGFATVYLAHSLKYNIDFAIKKIAKNKVIALDNDETSAEIAALMLLNHPFIIKFFEHFNDDYFYYIVFEYCSGGSLKDIFKSGNNDYNVEETSQSNLSEPTSHIRSLSPNQFWKLVYDLLTVLMFCHDNNIAHRDIKPENIFFDKYGRIRLADFGLAHQFTDGDIISTAGSLMYMAPEVLQKKCTDPFAADIWSLGLTFLWMATGNQPYNSTPNRVELVNQVKMASIIVPPGMPEEIVLLIRQMTIYTPSRRPTARQLLNDVIPKLASKYKNIPRYGVVCGSRCDAIDDASHGSLIASLKSSDVSRSYIPKPRVISTWLSSANMKLKNKSPTEKNTTVLAFKAGIKTPQPTRSFKRSTGYKICNETFQ</sequence>
<keyword evidence="2 3" id="KW-0067">ATP-binding</keyword>
<dbReference type="AlphaFoldDB" id="A0A1J4J768"/>
<dbReference type="InterPro" id="IPR011009">
    <property type="entry name" value="Kinase-like_dom_sf"/>
</dbReference>
<evidence type="ECO:0000313" key="6">
    <source>
        <dbReference type="EMBL" id="OHS93499.1"/>
    </source>
</evidence>
<evidence type="ECO:0000256" key="3">
    <source>
        <dbReference type="PROSITE-ProRule" id="PRU10141"/>
    </source>
</evidence>
<dbReference type="Gene3D" id="1.10.510.10">
    <property type="entry name" value="Transferase(Phosphotransferase) domain 1"/>
    <property type="match status" value="1"/>
</dbReference>
<dbReference type="Pfam" id="PF00069">
    <property type="entry name" value="Pkinase"/>
    <property type="match status" value="1"/>
</dbReference>
<dbReference type="SUPFAM" id="SSF56112">
    <property type="entry name" value="Protein kinase-like (PK-like)"/>
    <property type="match status" value="1"/>
</dbReference>
<keyword evidence="1 3" id="KW-0547">Nucleotide-binding</keyword>
<evidence type="ECO:0000256" key="4">
    <source>
        <dbReference type="RuleBase" id="RU000304"/>
    </source>
</evidence>
<dbReference type="InterPro" id="IPR017441">
    <property type="entry name" value="Protein_kinase_ATP_BS"/>
</dbReference>
<keyword evidence="4" id="KW-0723">Serine/threonine-protein kinase</keyword>
<reference evidence="6" key="1">
    <citation type="submission" date="2016-10" db="EMBL/GenBank/DDBJ databases">
        <authorList>
            <person name="Benchimol M."/>
            <person name="Almeida L.G."/>
            <person name="Vasconcelos A.T."/>
            <person name="Perreira-Neves A."/>
            <person name="Rosa I.A."/>
            <person name="Tasca T."/>
            <person name="Bogo M.R."/>
            <person name="de Souza W."/>
        </authorList>
    </citation>
    <scope>NUCLEOTIDE SEQUENCE [LARGE SCALE GENOMIC DNA]</scope>
    <source>
        <strain evidence="6">K</strain>
    </source>
</reference>
<evidence type="ECO:0000256" key="2">
    <source>
        <dbReference type="ARBA" id="ARBA00022840"/>
    </source>
</evidence>
<dbReference type="GO" id="GO:0004674">
    <property type="term" value="F:protein serine/threonine kinase activity"/>
    <property type="evidence" value="ECO:0007669"/>
    <property type="project" value="UniProtKB-KW"/>
</dbReference>
<proteinExistence type="inferred from homology"/>
<dbReference type="GeneID" id="94847767"/>
<dbReference type="GO" id="GO:0005524">
    <property type="term" value="F:ATP binding"/>
    <property type="evidence" value="ECO:0007669"/>
    <property type="project" value="UniProtKB-UniRule"/>
</dbReference>
<accession>A0A1J4J768</accession>
<dbReference type="OrthoDB" id="4062651at2759"/>
<evidence type="ECO:0000256" key="1">
    <source>
        <dbReference type="ARBA" id="ARBA00022741"/>
    </source>
</evidence>
<dbReference type="EMBL" id="MLAK01001394">
    <property type="protein sequence ID" value="OHS93499.1"/>
    <property type="molecule type" value="Genomic_DNA"/>
</dbReference>
<feature type="domain" description="Protein kinase" evidence="5">
    <location>
        <begin position="21"/>
        <end position="295"/>
    </location>
</feature>
<evidence type="ECO:0000259" key="5">
    <source>
        <dbReference type="PROSITE" id="PS50011"/>
    </source>
</evidence>
<feature type="binding site" evidence="3">
    <location>
        <position position="51"/>
    </location>
    <ligand>
        <name>ATP</name>
        <dbReference type="ChEBI" id="CHEBI:30616"/>
    </ligand>
</feature>
<comment type="similarity">
    <text evidence="4">Belongs to the protein kinase superfamily.</text>
</comment>
<dbReference type="PROSITE" id="PS50011">
    <property type="entry name" value="PROTEIN_KINASE_DOM"/>
    <property type="match status" value="1"/>
</dbReference>
<evidence type="ECO:0000313" key="7">
    <source>
        <dbReference type="Proteomes" id="UP000179807"/>
    </source>
</evidence>
<comment type="caution">
    <text evidence="6">The sequence shown here is derived from an EMBL/GenBank/DDBJ whole genome shotgun (WGS) entry which is preliminary data.</text>
</comment>
<dbReference type="FunFam" id="1.10.510.10:FF:000571">
    <property type="entry name" value="Maternal embryonic leucine zipper kinase"/>
    <property type="match status" value="1"/>
</dbReference>
<keyword evidence="7" id="KW-1185">Reference proteome</keyword>
<dbReference type="PANTHER" id="PTHR24362:SF309">
    <property type="entry name" value="PROTEIN KINASE DOMAIN-CONTAINING PROTEIN"/>
    <property type="match status" value="1"/>
</dbReference>
<dbReference type="PANTHER" id="PTHR24362">
    <property type="entry name" value="SERINE/THREONINE-PROTEIN KINASE NEK"/>
    <property type="match status" value="1"/>
</dbReference>
<protein>
    <submittedName>
        <fullName evidence="6">CAMK family protein kinase</fullName>
    </submittedName>
</protein>